<protein>
    <submittedName>
        <fullName evidence="1">Uncharacterized protein</fullName>
    </submittedName>
</protein>
<evidence type="ECO:0000313" key="1">
    <source>
        <dbReference type="EMBL" id="GAH78932.1"/>
    </source>
</evidence>
<accession>X1IB65</accession>
<name>X1IB65_9ZZZZ</name>
<feature type="non-terminal residue" evidence="1">
    <location>
        <position position="50"/>
    </location>
</feature>
<dbReference type="AlphaFoldDB" id="X1IB65"/>
<gene>
    <name evidence="1" type="ORF">S03H2_55258</name>
</gene>
<comment type="caution">
    <text evidence="1">The sequence shown here is derived from an EMBL/GenBank/DDBJ whole genome shotgun (WGS) entry which is preliminary data.</text>
</comment>
<proteinExistence type="predicted"/>
<sequence>MSCIGSVLTMALACFSAASCWDVPSTVAVLGSVVGAAANVVVAEDDAFSR</sequence>
<organism evidence="1">
    <name type="scientific">marine sediment metagenome</name>
    <dbReference type="NCBI Taxonomy" id="412755"/>
    <lineage>
        <taxon>unclassified sequences</taxon>
        <taxon>metagenomes</taxon>
        <taxon>ecological metagenomes</taxon>
    </lineage>
</organism>
<reference evidence="1" key="1">
    <citation type="journal article" date="2014" name="Front. Microbiol.">
        <title>High frequency of phylogenetically diverse reductive dehalogenase-homologous genes in deep subseafloor sedimentary metagenomes.</title>
        <authorList>
            <person name="Kawai M."/>
            <person name="Futagami T."/>
            <person name="Toyoda A."/>
            <person name="Takaki Y."/>
            <person name="Nishi S."/>
            <person name="Hori S."/>
            <person name="Arai W."/>
            <person name="Tsubouchi T."/>
            <person name="Morono Y."/>
            <person name="Uchiyama I."/>
            <person name="Ito T."/>
            <person name="Fujiyama A."/>
            <person name="Inagaki F."/>
            <person name="Takami H."/>
        </authorList>
    </citation>
    <scope>NUCLEOTIDE SEQUENCE</scope>
    <source>
        <strain evidence="1">Expedition CK06-06</strain>
    </source>
</reference>
<dbReference type="EMBL" id="BARU01035284">
    <property type="protein sequence ID" value="GAH78932.1"/>
    <property type="molecule type" value="Genomic_DNA"/>
</dbReference>